<dbReference type="GO" id="GO:0005506">
    <property type="term" value="F:iron ion binding"/>
    <property type="evidence" value="ECO:0007669"/>
    <property type="project" value="InterPro"/>
</dbReference>
<protein>
    <recommendedName>
        <fullName evidence="13">Cytochrome P450</fullName>
    </recommendedName>
</protein>
<evidence type="ECO:0000256" key="5">
    <source>
        <dbReference type="ARBA" id="ARBA00023002"/>
    </source>
</evidence>
<evidence type="ECO:0000256" key="4">
    <source>
        <dbReference type="ARBA" id="ARBA00022723"/>
    </source>
</evidence>
<keyword evidence="6 8" id="KW-0408">Iron</keyword>
<evidence type="ECO:0000313" key="11">
    <source>
        <dbReference type="EnsemblPlants" id="Kaladp1129s0025.1.v1.1"/>
    </source>
</evidence>
<dbReference type="SUPFAM" id="SSF48264">
    <property type="entry name" value="Cytochrome P450"/>
    <property type="match status" value="1"/>
</dbReference>
<reference evidence="11" key="1">
    <citation type="submission" date="2021-01" db="UniProtKB">
        <authorList>
            <consortium name="EnsemblPlants"/>
        </authorList>
    </citation>
    <scope>IDENTIFICATION</scope>
</reference>
<keyword evidence="5 9" id="KW-0560">Oxidoreductase</keyword>
<keyword evidence="10" id="KW-0732">Signal</keyword>
<dbReference type="PANTHER" id="PTHR47955">
    <property type="entry name" value="CYTOCHROME P450 FAMILY 71 PROTEIN"/>
    <property type="match status" value="1"/>
</dbReference>
<dbReference type="AlphaFoldDB" id="A0A7N0VL18"/>
<evidence type="ECO:0000313" key="12">
    <source>
        <dbReference type="Proteomes" id="UP000594263"/>
    </source>
</evidence>
<proteinExistence type="inferred from homology"/>
<dbReference type="GO" id="GO:0004497">
    <property type="term" value="F:monooxygenase activity"/>
    <property type="evidence" value="ECO:0007669"/>
    <property type="project" value="UniProtKB-KW"/>
</dbReference>
<evidence type="ECO:0000256" key="9">
    <source>
        <dbReference type="RuleBase" id="RU000461"/>
    </source>
</evidence>
<dbReference type="PRINTS" id="PR00463">
    <property type="entry name" value="EP450I"/>
</dbReference>
<evidence type="ECO:0000256" key="2">
    <source>
        <dbReference type="ARBA" id="ARBA00010617"/>
    </source>
</evidence>
<feature type="binding site" description="axial binding residue" evidence="8">
    <location>
        <position position="446"/>
    </location>
    <ligand>
        <name>heme</name>
        <dbReference type="ChEBI" id="CHEBI:30413"/>
    </ligand>
    <ligandPart>
        <name>Fe</name>
        <dbReference type="ChEBI" id="CHEBI:18248"/>
    </ligandPart>
</feature>
<accession>A0A7N0VL18</accession>
<evidence type="ECO:0000256" key="1">
    <source>
        <dbReference type="ARBA" id="ARBA00001971"/>
    </source>
</evidence>
<keyword evidence="3 8" id="KW-0349">Heme</keyword>
<dbReference type="InterPro" id="IPR001128">
    <property type="entry name" value="Cyt_P450"/>
</dbReference>
<keyword evidence="12" id="KW-1185">Reference proteome</keyword>
<dbReference type="OMA" id="DVTCERI"/>
<evidence type="ECO:0000256" key="6">
    <source>
        <dbReference type="ARBA" id="ARBA00023004"/>
    </source>
</evidence>
<feature type="chain" id="PRO_5029575715" description="Cytochrome P450" evidence="10">
    <location>
        <begin position="22"/>
        <end position="504"/>
    </location>
</feature>
<feature type="signal peptide" evidence="10">
    <location>
        <begin position="1"/>
        <end position="21"/>
    </location>
</feature>
<dbReference type="GO" id="GO:0020037">
    <property type="term" value="F:heme binding"/>
    <property type="evidence" value="ECO:0007669"/>
    <property type="project" value="InterPro"/>
</dbReference>
<dbReference type="InterPro" id="IPR036396">
    <property type="entry name" value="Cyt_P450_sf"/>
</dbReference>
<name>A0A7N0VL18_KALFE</name>
<dbReference type="InterPro" id="IPR017972">
    <property type="entry name" value="Cyt_P450_CS"/>
</dbReference>
<dbReference type="GO" id="GO:0016705">
    <property type="term" value="F:oxidoreductase activity, acting on paired donors, with incorporation or reduction of molecular oxygen"/>
    <property type="evidence" value="ECO:0007669"/>
    <property type="project" value="InterPro"/>
</dbReference>
<dbReference type="FunFam" id="1.10.630.10:FF:000011">
    <property type="entry name" value="Cytochrome P450 83B1"/>
    <property type="match status" value="1"/>
</dbReference>
<dbReference type="PROSITE" id="PS00086">
    <property type="entry name" value="CYTOCHROME_P450"/>
    <property type="match status" value="1"/>
</dbReference>
<dbReference type="Gene3D" id="1.10.630.10">
    <property type="entry name" value="Cytochrome P450"/>
    <property type="match status" value="1"/>
</dbReference>
<dbReference type="EnsemblPlants" id="Kaladp1129s0025.1.v1.1">
    <property type="protein sequence ID" value="Kaladp1129s0025.1.v1.1"/>
    <property type="gene ID" value="Kaladp1129s0025.v1.1"/>
</dbReference>
<dbReference type="Gramene" id="Kaladp1129s0025.1.v1.1">
    <property type="protein sequence ID" value="Kaladp1129s0025.1.v1.1"/>
    <property type="gene ID" value="Kaladp1129s0025.v1.1"/>
</dbReference>
<dbReference type="CDD" id="cd11072">
    <property type="entry name" value="CYP71-like"/>
    <property type="match status" value="1"/>
</dbReference>
<evidence type="ECO:0008006" key="13">
    <source>
        <dbReference type="Google" id="ProtNLM"/>
    </source>
</evidence>
<organism evidence="11 12">
    <name type="scientific">Kalanchoe fedtschenkoi</name>
    <name type="common">Lavender scallops</name>
    <name type="synonym">South American air plant</name>
    <dbReference type="NCBI Taxonomy" id="63787"/>
    <lineage>
        <taxon>Eukaryota</taxon>
        <taxon>Viridiplantae</taxon>
        <taxon>Streptophyta</taxon>
        <taxon>Embryophyta</taxon>
        <taxon>Tracheophyta</taxon>
        <taxon>Spermatophyta</taxon>
        <taxon>Magnoliopsida</taxon>
        <taxon>eudicotyledons</taxon>
        <taxon>Gunneridae</taxon>
        <taxon>Pentapetalae</taxon>
        <taxon>Saxifragales</taxon>
        <taxon>Crassulaceae</taxon>
        <taxon>Kalanchoe</taxon>
    </lineage>
</organism>
<dbReference type="Proteomes" id="UP000594263">
    <property type="component" value="Unplaced"/>
</dbReference>
<keyword evidence="7 9" id="KW-0503">Monooxygenase</keyword>
<comment type="similarity">
    <text evidence="2 9">Belongs to the cytochrome P450 family.</text>
</comment>
<dbReference type="PRINTS" id="PR00385">
    <property type="entry name" value="P450"/>
</dbReference>
<dbReference type="InterPro" id="IPR002401">
    <property type="entry name" value="Cyt_P450_E_grp-I"/>
</dbReference>
<sequence>MLPLTLLILLLAALALLWGLAKNKRRHNLMIPKQPPSPPGLPVIGNLHQLGDRPHQSLARLAERHGPVMLIRLGFEPTLVLSSVEAAKEALKTHDVDYSGRPLSFCWGKLTYNYVDVAFTSYSEYWREMRKMCVVELFNLKRVQSFQPVRTEVTDALIQSVAASAAKRAAVDLGEVSFEVTASIIFKIAFGRSLEGSLMDGKGLEKLLHETTTLMGTFAAADFFPYVGWMVDKLSGLHSRLDKVCERFDGFLEDVIQEHLNSDKIKDNQHEDIVDVLLRIHREHVRSGATWFTMNNVKAILIDVFLGGIDTGAITLVWALAELVKNPEVIKKVQDEIRHWTSGKDRVTEKDIDNLKYFKLVIKETLRLHPVVPLLFRKTTTAKTQMFGYPIQEGVRVFINVWAIARDPKIWDQPEKFIPERFNDSLVDYRGQHFEFLPFGGGRRICPGMNMAMTTIELVLANMLHRFDWKLSDGMTPEELDMEEGSGFMAFKKVPLKLVPVDNY</sequence>
<evidence type="ECO:0000256" key="3">
    <source>
        <dbReference type="ARBA" id="ARBA00022617"/>
    </source>
</evidence>
<evidence type="ECO:0000256" key="8">
    <source>
        <dbReference type="PIRSR" id="PIRSR602401-1"/>
    </source>
</evidence>
<dbReference type="Pfam" id="PF00067">
    <property type="entry name" value="p450"/>
    <property type="match status" value="1"/>
</dbReference>
<evidence type="ECO:0000256" key="7">
    <source>
        <dbReference type="ARBA" id="ARBA00023033"/>
    </source>
</evidence>
<comment type="cofactor">
    <cofactor evidence="1 8">
        <name>heme</name>
        <dbReference type="ChEBI" id="CHEBI:30413"/>
    </cofactor>
</comment>
<evidence type="ECO:0000256" key="10">
    <source>
        <dbReference type="SAM" id="SignalP"/>
    </source>
</evidence>
<dbReference type="PANTHER" id="PTHR47955:SF19">
    <property type="entry name" value="CYTOCHROME P450 71A9-LIKE ISOFORM X1"/>
    <property type="match status" value="1"/>
</dbReference>
<keyword evidence="4 8" id="KW-0479">Metal-binding</keyword>